<reference evidence="1" key="1">
    <citation type="journal article" date="2019" name="bioRxiv">
        <title>The Genome of the Zebra Mussel, Dreissena polymorpha: A Resource for Invasive Species Research.</title>
        <authorList>
            <person name="McCartney M.A."/>
            <person name="Auch B."/>
            <person name="Kono T."/>
            <person name="Mallez S."/>
            <person name="Zhang Y."/>
            <person name="Obille A."/>
            <person name="Becker A."/>
            <person name="Abrahante J.E."/>
            <person name="Garbe J."/>
            <person name="Badalamenti J.P."/>
            <person name="Herman A."/>
            <person name="Mangelson H."/>
            <person name="Liachko I."/>
            <person name="Sullivan S."/>
            <person name="Sone E.D."/>
            <person name="Koren S."/>
            <person name="Silverstein K.A.T."/>
            <person name="Beckman K.B."/>
            <person name="Gohl D.M."/>
        </authorList>
    </citation>
    <scope>NUCLEOTIDE SEQUENCE</scope>
    <source>
        <strain evidence="1">Duluth1</strain>
        <tissue evidence="1">Whole animal</tissue>
    </source>
</reference>
<gene>
    <name evidence="1" type="ORF">DPMN_103938</name>
</gene>
<name>A0A9D4K2J5_DREPO</name>
<evidence type="ECO:0000313" key="1">
    <source>
        <dbReference type="EMBL" id="KAH3830692.1"/>
    </source>
</evidence>
<dbReference type="AlphaFoldDB" id="A0A9D4K2J5"/>
<accession>A0A9D4K2J5</accession>
<keyword evidence="2" id="KW-1185">Reference proteome</keyword>
<evidence type="ECO:0000313" key="2">
    <source>
        <dbReference type="Proteomes" id="UP000828390"/>
    </source>
</evidence>
<dbReference type="Proteomes" id="UP000828390">
    <property type="component" value="Unassembled WGS sequence"/>
</dbReference>
<dbReference type="EMBL" id="JAIWYP010000004">
    <property type="protein sequence ID" value="KAH3830692.1"/>
    <property type="molecule type" value="Genomic_DNA"/>
</dbReference>
<proteinExistence type="predicted"/>
<organism evidence="1 2">
    <name type="scientific">Dreissena polymorpha</name>
    <name type="common">Zebra mussel</name>
    <name type="synonym">Mytilus polymorpha</name>
    <dbReference type="NCBI Taxonomy" id="45954"/>
    <lineage>
        <taxon>Eukaryota</taxon>
        <taxon>Metazoa</taxon>
        <taxon>Spiralia</taxon>
        <taxon>Lophotrochozoa</taxon>
        <taxon>Mollusca</taxon>
        <taxon>Bivalvia</taxon>
        <taxon>Autobranchia</taxon>
        <taxon>Heteroconchia</taxon>
        <taxon>Euheterodonta</taxon>
        <taxon>Imparidentia</taxon>
        <taxon>Neoheterodontei</taxon>
        <taxon>Myida</taxon>
        <taxon>Dreissenoidea</taxon>
        <taxon>Dreissenidae</taxon>
        <taxon>Dreissena</taxon>
    </lineage>
</organism>
<sequence>MDTLSAFGSLTEMLFGENGNPEEIEGSVNRPSWRARKHREFPYYSRERTSCNVID</sequence>
<comment type="caution">
    <text evidence="1">The sequence shown here is derived from an EMBL/GenBank/DDBJ whole genome shotgun (WGS) entry which is preliminary data.</text>
</comment>
<reference evidence="1" key="2">
    <citation type="submission" date="2020-11" db="EMBL/GenBank/DDBJ databases">
        <authorList>
            <person name="McCartney M.A."/>
            <person name="Auch B."/>
            <person name="Kono T."/>
            <person name="Mallez S."/>
            <person name="Becker A."/>
            <person name="Gohl D.M."/>
            <person name="Silverstein K.A.T."/>
            <person name="Koren S."/>
            <person name="Bechman K.B."/>
            <person name="Herman A."/>
            <person name="Abrahante J.E."/>
            <person name="Garbe J."/>
        </authorList>
    </citation>
    <scope>NUCLEOTIDE SEQUENCE</scope>
    <source>
        <strain evidence="1">Duluth1</strain>
        <tissue evidence="1">Whole animal</tissue>
    </source>
</reference>
<protein>
    <submittedName>
        <fullName evidence="1">Uncharacterized protein</fullName>
    </submittedName>
</protein>